<proteinExistence type="inferred from homology"/>
<comment type="caution">
    <text evidence="7">The sequence shown here is derived from an EMBL/GenBank/DDBJ whole genome shotgun (WGS) entry which is preliminary data.</text>
</comment>
<reference evidence="8" key="1">
    <citation type="journal article" date="2019" name="Int. J. Syst. Evol. Microbiol.">
        <title>The Global Catalogue of Microorganisms (GCM) 10K type strain sequencing project: providing services to taxonomists for standard genome sequencing and annotation.</title>
        <authorList>
            <consortium name="The Broad Institute Genomics Platform"/>
            <consortium name="The Broad Institute Genome Sequencing Center for Infectious Disease"/>
            <person name="Wu L."/>
            <person name="Ma J."/>
        </authorList>
    </citation>
    <scope>NUCLEOTIDE SEQUENCE [LARGE SCALE GENOMIC DNA]</scope>
    <source>
        <strain evidence="8">JCM 31921</strain>
    </source>
</reference>
<evidence type="ECO:0000256" key="4">
    <source>
        <dbReference type="ARBA" id="ARBA00022989"/>
    </source>
</evidence>
<keyword evidence="5 6" id="KW-0472">Membrane</keyword>
<dbReference type="PANTHER" id="PTHR21716">
    <property type="entry name" value="TRANSMEMBRANE PROTEIN"/>
    <property type="match status" value="1"/>
</dbReference>
<dbReference type="Pfam" id="PF01594">
    <property type="entry name" value="AI-2E_transport"/>
    <property type="match status" value="1"/>
</dbReference>
<comment type="similarity">
    <text evidence="2">Belongs to the autoinducer-2 exporter (AI-2E) (TC 2.A.86) family.</text>
</comment>
<feature type="transmembrane region" description="Helical" evidence="6">
    <location>
        <begin position="12"/>
        <end position="30"/>
    </location>
</feature>
<feature type="transmembrane region" description="Helical" evidence="6">
    <location>
        <begin position="228"/>
        <end position="257"/>
    </location>
</feature>
<sequence>MDFSQKIPANKVRQVLFLIAVTTLGILLYLQMSFMLSAFLGAMALYMILRRSMIKLVFEKGWKKWVAATMLMTLSFIVIVLPFAWIAYILADKITPFIQHPEIIKNTFVKMQTYLIQHVKLDLLSDANMGKVTTGITNFIPTVLSSTANTLVNLVVMYFLLWFMLINAGAIERWLQKNLPFQPENRQKVIHEVKESVMSNAVGLPIMGIIQGIIAGIGYWIFKAPDPLLWGIVTGICSFIPFVGTMAAWVPIAILSFASGDTGNAIGQVIWGLIVIGCSDNVFRMILQRRIGNIHPIITVFGVIVGLNMFGFLGLIFGPLLISLFLLLVEIYINEFVNPALHVEPITQRNGGDGDEEKDKDKKE</sequence>
<name>A0ABP8N2I2_9BACT</name>
<organism evidence="7 8">
    <name type="scientific">Rurimicrobium arvi</name>
    <dbReference type="NCBI Taxonomy" id="2049916"/>
    <lineage>
        <taxon>Bacteria</taxon>
        <taxon>Pseudomonadati</taxon>
        <taxon>Bacteroidota</taxon>
        <taxon>Chitinophagia</taxon>
        <taxon>Chitinophagales</taxon>
        <taxon>Chitinophagaceae</taxon>
        <taxon>Rurimicrobium</taxon>
    </lineage>
</organism>
<evidence type="ECO:0000313" key="8">
    <source>
        <dbReference type="Proteomes" id="UP001501410"/>
    </source>
</evidence>
<gene>
    <name evidence="7" type="ORF">GCM10023092_27880</name>
</gene>
<evidence type="ECO:0000256" key="3">
    <source>
        <dbReference type="ARBA" id="ARBA00022692"/>
    </source>
</evidence>
<keyword evidence="3 6" id="KW-0812">Transmembrane</keyword>
<keyword evidence="4 6" id="KW-1133">Transmembrane helix</keyword>
<accession>A0ABP8N2I2</accession>
<dbReference type="Proteomes" id="UP001501410">
    <property type="component" value="Unassembled WGS sequence"/>
</dbReference>
<evidence type="ECO:0000256" key="1">
    <source>
        <dbReference type="ARBA" id="ARBA00004141"/>
    </source>
</evidence>
<feature type="transmembrane region" description="Helical" evidence="6">
    <location>
        <begin position="196"/>
        <end position="222"/>
    </location>
</feature>
<dbReference type="EMBL" id="BAABEZ010000024">
    <property type="protein sequence ID" value="GAA4458869.1"/>
    <property type="molecule type" value="Genomic_DNA"/>
</dbReference>
<evidence type="ECO:0000313" key="7">
    <source>
        <dbReference type="EMBL" id="GAA4458869.1"/>
    </source>
</evidence>
<dbReference type="InterPro" id="IPR002549">
    <property type="entry name" value="AI-2E-like"/>
</dbReference>
<dbReference type="PANTHER" id="PTHR21716:SF4">
    <property type="entry name" value="TRANSMEMBRANE PROTEIN 245"/>
    <property type="match status" value="1"/>
</dbReference>
<feature type="transmembrane region" description="Helical" evidence="6">
    <location>
        <begin position="299"/>
        <end position="329"/>
    </location>
</feature>
<protein>
    <submittedName>
        <fullName evidence="7">AI-2E family transporter</fullName>
    </submittedName>
</protein>
<evidence type="ECO:0000256" key="5">
    <source>
        <dbReference type="ARBA" id="ARBA00023136"/>
    </source>
</evidence>
<comment type="subcellular location">
    <subcellularLocation>
        <location evidence="1">Membrane</location>
        <topology evidence="1">Multi-pass membrane protein</topology>
    </subcellularLocation>
</comment>
<evidence type="ECO:0000256" key="2">
    <source>
        <dbReference type="ARBA" id="ARBA00009773"/>
    </source>
</evidence>
<feature type="transmembrane region" description="Helical" evidence="6">
    <location>
        <begin position="65"/>
        <end position="91"/>
    </location>
</feature>
<evidence type="ECO:0000256" key="6">
    <source>
        <dbReference type="SAM" id="Phobius"/>
    </source>
</evidence>
<feature type="transmembrane region" description="Helical" evidence="6">
    <location>
        <begin position="151"/>
        <end position="175"/>
    </location>
</feature>
<keyword evidence="8" id="KW-1185">Reference proteome</keyword>
<feature type="transmembrane region" description="Helical" evidence="6">
    <location>
        <begin position="269"/>
        <end position="287"/>
    </location>
</feature>
<dbReference type="RefSeq" id="WP_344828492.1">
    <property type="nucleotide sequence ID" value="NZ_BAABEZ010000024.1"/>
</dbReference>